<dbReference type="AlphaFoldDB" id="A0A641APB6"/>
<dbReference type="EMBL" id="SDPP02000002">
    <property type="protein sequence ID" value="KAA1378571.1"/>
    <property type="molecule type" value="Genomic_DNA"/>
</dbReference>
<sequence length="226" mass="23940">MTQNNEYEPLERLLQLPPGEERERALNALPEIDRADAVRALAVADLLWEDAHGAPALRDDPIAAALGLVPDAGYQMDSTALKRARAKAGQKPTTLAAALVREGWNVTAGDVFGWETRTAANVPPALVRAVAEILRTDPDLLAGASHGRDEGRGVGDIAVSTAATVASSSAFQGLVERFARAQGMTVRMAASALESRMLVTVHRGDQPNAEQMLASVEALVEALESD</sequence>
<name>A0A641APB6_9ACTN</name>
<evidence type="ECO:0000313" key="1">
    <source>
        <dbReference type="EMBL" id="KAA1378571.1"/>
    </source>
</evidence>
<reference evidence="1" key="1">
    <citation type="submission" date="2019-09" db="EMBL/GenBank/DDBJ databases">
        <authorList>
            <person name="Li J."/>
        </authorList>
    </citation>
    <scope>NUCLEOTIDE SEQUENCE [LARGE SCALE GENOMIC DNA]</scope>
    <source>
        <strain evidence="1">NRBC 14897</strain>
    </source>
</reference>
<evidence type="ECO:0000313" key="2">
    <source>
        <dbReference type="Proteomes" id="UP001515100"/>
    </source>
</evidence>
<proteinExistence type="predicted"/>
<gene>
    <name evidence="1" type="ORF">ESP62_009515</name>
</gene>
<dbReference type="RefSeq" id="WP_129182398.1">
    <property type="nucleotide sequence ID" value="NZ_JAGIOG010000001.1"/>
</dbReference>
<comment type="caution">
    <text evidence="1">The sequence shown here is derived from an EMBL/GenBank/DDBJ whole genome shotgun (WGS) entry which is preliminary data.</text>
</comment>
<dbReference type="Proteomes" id="UP001515100">
    <property type="component" value="Unassembled WGS sequence"/>
</dbReference>
<dbReference type="OrthoDB" id="5061777at2"/>
<accession>A0A641APB6</accession>
<protein>
    <submittedName>
        <fullName evidence="1">Uncharacterized protein</fullName>
    </submittedName>
</protein>
<organism evidence="1 2">
    <name type="scientific">Aeromicrobium fastidiosum</name>
    <dbReference type="NCBI Taxonomy" id="52699"/>
    <lineage>
        <taxon>Bacteria</taxon>
        <taxon>Bacillati</taxon>
        <taxon>Actinomycetota</taxon>
        <taxon>Actinomycetes</taxon>
        <taxon>Propionibacteriales</taxon>
        <taxon>Nocardioidaceae</taxon>
        <taxon>Aeromicrobium</taxon>
    </lineage>
</organism>
<keyword evidence="2" id="KW-1185">Reference proteome</keyword>